<comment type="caution">
    <text evidence="4">The sequence shown here is derived from an EMBL/GenBank/DDBJ whole genome shotgun (WGS) entry which is preliminary data.</text>
</comment>
<dbReference type="OrthoDB" id="9801717at2"/>
<dbReference type="InterPro" id="IPR010998">
    <property type="entry name" value="Integrase_recombinase_N"/>
</dbReference>
<dbReference type="Gene3D" id="1.10.150.130">
    <property type="match status" value="1"/>
</dbReference>
<dbReference type="AlphaFoldDB" id="A0A0V8QFS9"/>
<dbReference type="EMBL" id="LNAM01000149">
    <property type="protein sequence ID" value="KSV59278.1"/>
    <property type="molecule type" value="Genomic_DNA"/>
</dbReference>
<dbReference type="RefSeq" id="WP_058352508.1">
    <property type="nucleotide sequence ID" value="NZ_CABMMD010000149.1"/>
</dbReference>
<dbReference type="InterPro" id="IPR044068">
    <property type="entry name" value="CB"/>
</dbReference>
<evidence type="ECO:0000256" key="2">
    <source>
        <dbReference type="PROSITE-ProRule" id="PRU01248"/>
    </source>
</evidence>
<dbReference type="GO" id="GO:0003677">
    <property type="term" value="F:DNA binding"/>
    <property type="evidence" value="ECO:0007669"/>
    <property type="project" value="UniProtKB-UniRule"/>
</dbReference>
<evidence type="ECO:0000256" key="1">
    <source>
        <dbReference type="ARBA" id="ARBA00023125"/>
    </source>
</evidence>
<feature type="domain" description="Core-binding (CB)" evidence="3">
    <location>
        <begin position="1"/>
        <end position="78"/>
    </location>
</feature>
<evidence type="ECO:0000313" key="5">
    <source>
        <dbReference type="Proteomes" id="UP000054874"/>
    </source>
</evidence>
<evidence type="ECO:0000313" key="4">
    <source>
        <dbReference type="EMBL" id="KSV59278.1"/>
    </source>
</evidence>
<keyword evidence="1 2" id="KW-0238">DNA-binding</keyword>
<dbReference type="Proteomes" id="UP000054874">
    <property type="component" value="Unassembled WGS sequence"/>
</dbReference>
<gene>
    <name evidence="4" type="ORF">ASU35_09775</name>
</gene>
<accession>A0A0V8QFS9</accession>
<reference evidence="4 5" key="1">
    <citation type="submission" date="2015-11" db="EMBL/GenBank/DDBJ databases">
        <title>Butyribacter intestini gen. nov., sp. nov., a butyric acid-producing bacterium of the family Lachnospiraceae isolated from the human faeces.</title>
        <authorList>
            <person name="Zou Y."/>
            <person name="Xue W."/>
            <person name="Luo G."/>
            <person name="Lv M."/>
        </authorList>
    </citation>
    <scope>NUCLEOTIDE SEQUENCE [LARGE SCALE GENOMIC DNA]</scope>
    <source>
        <strain evidence="4 5">ACET-33324</strain>
    </source>
</reference>
<dbReference type="STRING" id="290052.ASU35_09775"/>
<protein>
    <recommendedName>
        <fullName evidence="3">Core-binding (CB) domain-containing protein</fullName>
    </recommendedName>
</protein>
<sequence length="88" mass="9766">MEDKITAYGNYLAVTEKADNTTAIYLREAAAFIQYIGDKTVTKTLVLEYKGELLEKYSKPSTINSKIIATNAYLKYIGQGDCTVKTVS</sequence>
<organism evidence="4 5">
    <name type="scientific">Acetivibrio ethanolgignens</name>
    <dbReference type="NCBI Taxonomy" id="290052"/>
    <lineage>
        <taxon>Bacteria</taxon>
        <taxon>Bacillati</taxon>
        <taxon>Bacillota</taxon>
        <taxon>Clostridia</taxon>
        <taxon>Eubacteriales</taxon>
        <taxon>Oscillospiraceae</taxon>
        <taxon>Acetivibrio</taxon>
    </lineage>
</organism>
<evidence type="ECO:0000259" key="3">
    <source>
        <dbReference type="PROSITE" id="PS51900"/>
    </source>
</evidence>
<keyword evidence="5" id="KW-1185">Reference proteome</keyword>
<proteinExistence type="predicted"/>
<name>A0A0V8QFS9_9FIRM</name>
<dbReference type="PROSITE" id="PS51900">
    <property type="entry name" value="CB"/>
    <property type="match status" value="1"/>
</dbReference>